<sequence>MVNNPGNARLVVVFYSSPNYITEKSKVGMSGGNRIFLESIKRWKEKFSRIEILTCKPGKVMLDANLGNLENISINVMRVPRLFFRNLFVLFLYKTIVGSWLAVTKTIRSREPVIIFSTSDIFPDSIPAFFSKLFNEKIKWVASFFFFASSPFSKEFPYKGFNATLRGSIYYLTQRGCYFLIRQFSDYVIACNEIERRQFVGDHYSEKNICTIYGGVDLKIPESVPEPKRKTYDAVFMARFHPQKGPMEAVRIWREVVKKYQRAKLVMIGNGPEEEAVRAFIKSHHLGDNIFLVGFMDGVEKFKVIKSACIFLHPAIYETGGMAAAEGMAAGLPVLAYDHKGYDYCYPRGIIRVSPIGDCCKMAESVIDLLDNTSYYSKIKAEAYEFSREFCWDFRAAKLFDSIFSSLKFC</sequence>
<feature type="transmembrane region" description="Helical" evidence="1">
    <location>
        <begin position="82"/>
        <end position="103"/>
    </location>
</feature>
<dbReference type="AlphaFoldDB" id="A0A381RHC8"/>
<evidence type="ECO:0000313" key="3">
    <source>
        <dbReference type="EMBL" id="SUZ89287.1"/>
    </source>
</evidence>
<keyword evidence="1" id="KW-0812">Transmembrane</keyword>
<keyword evidence="1" id="KW-0472">Membrane</keyword>
<dbReference type="Gene3D" id="3.40.50.2000">
    <property type="entry name" value="Glycogen Phosphorylase B"/>
    <property type="match status" value="2"/>
</dbReference>
<gene>
    <name evidence="3" type="ORF">METZ01_LOCUS42141</name>
</gene>
<dbReference type="PANTHER" id="PTHR12526">
    <property type="entry name" value="GLYCOSYLTRANSFERASE"/>
    <property type="match status" value="1"/>
</dbReference>
<reference evidence="3" key="1">
    <citation type="submission" date="2018-05" db="EMBL/GenBank/DDBJ databases">
        <authorList>
            <person name="Lanie J.A."/>
            <person name="Ng W.-L."/>
            <person name="Kazmierczak K.M."/>
            <person name="Andrzejewski T.M."/>
            <person name="Davidsen T.M."/>
            <person name="Wayne K.J."/>
            <person name="Tettelin H."/>
            <person name="Glass J.I."/>
            <person name="Rusch D."/>
            <person name="Podicherti R."/>
            <person name="Tsui H.-C.T."/>
            <person name="Winkler M.E."/>
        </authorList>
    </citation>
    <scope>NUCLEOTIDE SEQUENCE</scope>
</reference>
<protein>
    <recommendedName>
        <fullName evidence="2">Glycosyl transferase family 1 domain-containing protein</fullName>
    </recommendedName>
</protein>
<evidence type="ECO:0000256" key="1">
    <source>
        <dbReference type="SAM" id="Phobius"/>
    </source>
</evidence>
<keyword evidence="1" id="KW-1133">Transmembrane helix</keyword>
<dbReference type="GO" id="GO:0016757">
    <property type="term" value="F:glycosyltransferase activity"/>
    <property type="evidence" value="ECO:0007669"/>
    <property type="project" value="InterPro"/>
</dbReference>
<dbReference type="InterPro" id="IPR001296">
    <property type="entry name" value="Glyco_trans_1"/>
</dbReference>
<dbReference type="EMBL" id="UINC01001814">
    <property type="protein sequence ID" value="SUZ89287.1"/>
    <property type="molecule type" value="Genomic_DNA"/>
</dbReference>
<proteinExistence type="predicted"/>
<accession>A0A381RHC8</accession>
<dbReference type="CDD" id="cd03801">
    <property type="entry name" value="GT4_PimA-like"/>
    <property type="match status" value="1"/>
</dbReference>
<dbReference type="SUPFAM" id="SSF53756">
    <property type="entry name" value="UDP-Glycosyltransferase/glycogen phosphorylase"/>
    <property type="match status" value="1"/>
</dbReference>
<evidence type="ECO:0000259" key="2">
    <source>
        <dbReference type="Pfam" id="PF00534"/>
    </source>
</evidence>
<feature type="domain" description="Glycosyl transferase family 1" evidence="2">
    <location>
        <begin position="228"/>
        <end position="385"/>
    </location>
</feature>
<name>A0A381RHC8_9ZZZZ</name>
<organism evidence="3">
    <name type="scientific">marine metagenome</name>
    <dbReference type="NCBI Taxonomy" id="408172"/>
    <lineage>
        <taxon>unclassified sequences</taxon>
        <taxon>metagenomes</taxon>
        <taxon>ecological metagenomes</taxon>
    </lineage>
</organism>
<dbReference type="Pfam" id="PF00534">
    <property type="entry name" value="Glycos_transf_1"/>
    <property type="match status" value="1"/>
</dbReference>